<dbReference type="Pfam" id="PF07883">
    <property type="entry name" value="Cupin_2"/>
    <property type="match status" value="1"/>
</dbReference>
<sequence length="293" mass="33816">MTNPIAFKVPLYRDRTLYMEEHDDTHFYDAVHFHEEYQLTHIVEGRGTLVVGQNSYPFKPGDSYLFGRNLPHVFKKEGKRNSGAKKIRAHHFSIFFSGDALVAFLNQISESSPIHELLRCADLGLKLNKRQSARLLSKMKRFRHLDDFDKLLGLLYILEAISESTGHIALTTTEFQNLRFDEYGAQKMTEIFNFIESNHSKKISLSNIAGRFNMNPSSFCRFFKSRTQKTFSQFIIEIRVARACELIREGAHNATETCFESGFTNLSNFHRQFKNVIGMTPTQYKDSVSTFLA</sequence>
<accession>A0A1G9KIK5</accession>
<evidence type="ECO:0000313" key="6">
    <source>
        <dbReference type="Proteomes" id="UP000199440"/>
    </source>
</evidence>
<dbReference type="PANTHER" id="PTHR43280">
    <property type="entry name" value="ARAC-FAMILY TRANSCRIPTIONAL REGULATOR"/>
    <property type="match status" value="1"/>
</dbReference>
<dbReference type="PANTHER" id="PTHR43280:SF2">
    <property type="entry name" value="HTH-TYPE TRANSCRIPTIONAL REGULATOR EXSA"/>
    <property type="match status" value="1"/>
</dbReference>
<dbReference type="Proteomes" id="UP000199440">
    <property type="component" value="Unassembled WGS sequence"/>
</dbReference>
<name>A0A1G9KIK5_9FLAO</name>
<evidence type="ECO:0000259" key="4">
    <source>
        <dbReference type="PROSITE" id="PS01124"/>
    </source>
</evidence>
<dbReference type="EMBL" id="FNGV01000001">
    <property type="protein sequence ID" value="SDL49680.1"/>
    <property type="molecule type" value="Genomic_DNA"/>
</dbReference>
<dbReference type="InterPro" id="IPR009057">
    <property type="entry name" value="Homeodomain-like_sf"/>
</dbReference>
<keyword evidence="2 5" id="KW-0238">DNA-binding</keyword>
<dbReference type="Gene3D" id="1.10.10.60">
    <property type="entry name" value="Homeodomain-like"/>
    <property type="match status" value="2"/>
</dbReference>
<evidence type="ECO:0000313" key="5">
    <source>
        <dbReference type="EMBL" id="SDL49680.1"/>
    </source>
</evidence>
<protein>
    <submittedName>
        <fullName evidence="5">AraC-type DNA-binding protein</fullName>
    </submittedName>
</protein>
<dbReference type="AlphaFoldDB" id="A0A1G9KIK5"/>
<dbReference type="InterPro" id="IPR037923">
    <property type="entry name" value="HTH-like"/>
</dbReference>
<keyword evidence="3" id="KW-0804">Transcription</keyword>
<dbReference type="Pfam" id="PF12833">
    <property type="entry name" value="HTH_18"/>
    <property type="match status" value="1"/>
</dbReference>
<evidence type="ECO:0000256" key="2">
    <source>
        <dbReference type="ARBA" id="ARBA00023125"/>
    </source>
</evidence>
<gene>
    <name evidence="5" type="ORF">SAMN04488514_1011012</name>
</gene>
<dbReference type="InterPro" id="IPR013096">
    <property type="entry name" value="Cupin_2"/>
</dbReference>
<dbReference type="Gene3D" id="2.60.120.10">
    <property type="entry name" value="Jelly Rolls"/>
    <property type="match status" value="1"/>
</dbReference>
<reference evidence="6" key="1">
    <citation type="submission" date="2016-10" db="EMBL/GenBank/DDBJ databases">
        <authorList>
            <person name="Varghese N."/>
            <person name="Submissions S."/>
        </authorList>
    </citation>
    <scope>NUCLEOTIDE SEQUENCE [LARGE SCALE GENOMIC DNA]</scope>
    <source>
        <strain evidence="6">DSM 19886</strain>
    </source>
</reference>
<organism evidence="5 6">
    <name type="scientific">Kriegella aquimaris</name>
    <dbReference type="NCBI Taxonomy" id="192904"/>
    <lineage>
        <taxon>Bacteria</taxon>
        <taxon>Pseudomonadati</taxon>
        <taxon>Bacteroidota</taxon>
        <taxon>Flavobacteriia</taxon>
        <taxon>Flavobacteriales</taxon>
        <taxon>Flavobacteriaceae</taxon>
        <taxon>Kriegella</taxon>
    </lineage>
</organism>
<dbReference type="InterPro" id="IPR014710">
    <property type="entry name" value="RmlC-like_jellyroll"/>
</dbReference>
<dbReference type="STRING" id="192904.SAMN04488514_1011012"/>
<keyword evidence="6" id="KW-1185">Reference proteome</keyword>
<evidence type="ECO:0000256" key="3">
    <source>
        <dbReference type="ARBA" id="ARBA00023163"/>
    </source>
</evidence>
<feature type="domain" description="HTH araC/xylS-type" evidence="4">
    <location>
        <begin position="189"/>
        <end position="287"/>
    </location>
</feature>
<dbReference type="RefSeq" id="WP_089885992.1">
    <property type="nucleotide sequence ID" value="NZ_FNGV01000001.1"/>
</dbReference>
<evidence type="ECO:0000256" key="1">
    <source>
        <dbReference type="ARBA" id="ARBA00023015"/>
    </source>
</evidence>
<proteinExistence type="predicted"/>
<dbReference type="OrthoDB" id="792101at2"/>
<dbReference type="InterPro" id="IPR018060">
    <property type="entry name" value="HTH_AraC"/>
</dbReference>
<dbReference type="SUPFAM" id="SSF46689">
    <property type="entry name" value="Homeodomain-like"/>
    <property type="match status" value="2"/>
</dbReference>
<dbReference type="GO" id="GO:0003700">
    <property type="term" value="F:DNA-binding transcription factor activity"/>
    <property type="evidence" value="ECO:0007669"/>
    <property type="project" value="InterPro"/>
</dbReference>
<dbReference type="GO" id="GO:0043565">
    <property type="term" value="F:sequence-specific DNA binding"/>
    <property type="evidence" value="ECO:0007669"/>
    <property type="project" value="InterPro"/>
</dbReference>
<dbReference type="SMART" id="SM00342">
    <property type="entry name" value="HTH_ARAC"/>
    <property type="match status" value="1"/>
</dbReference>
<keyword evidence="1" id="KW-0805">Transcription regulation</keyword>
<dbReference type="PROSITE" id="PS01124">
    <property type="entry name" value="HTH_ARAC_FAMILY_2"/>
    <property type="match status" value="1"/>
</dbReference>
<dbReference type="SUPFAM" id="SSF51215">
    <property type="entry name" value="Regulatory protein AraC"/>
    <property type="match status" value="1"/>
</dbReference>